<dbReference type="Proteomes" id="UP000295662">
    <property type="component" value="Unassembled WGS sequence"/>
</dbReference>
<evidence type="ECO:0000313" key="8">
    <source>
        <dbReference type="EMBL" id="TDU70872.1"/>
    </source>
</evidence>
<evidence type="ECO:0000313" key="9">
    <source>
        <dbReference type="Proteomes" id="UP000295662"/>
    </source>
</evidence>
<sequence>MPAFTAPDPGEVLDSDLVKRCQAGDTRAFDVLVNRYRGKIYAMTYHMIQNETEAWDLAQEAFIKAWRALPRFKLDSSFYTWLYRIAHNVTYDYLRKKKIQGDGEFDDSRTEHKIAAGAETVPHGDAAPDTVLKNAELGDRIRAAIAQLSPDHRQVIVLREVEGMQYEEIAATIPCSLGTVMSRLFYARKKLQELLKDTYENAI</sequence>
<dbReference type="InterPro" id="IPR013325">
    <property type="entry name" value="RNA_pol_sigma_r2"/>
</dbReference>
<protein>
    <submittedName>
        <fullName evidence="8">RNA polymerase sigma-70 factor (ECF subfamily)</fullName>
    </submittedName>
</protein>
<dbReference type="InterPro" id="IPR007627">
    <property type="entry name" value="RNA_pol_sigma70_r2"/>
</dbReference>
<evidence type="ECO:0000256" key="4">
    <source>
        <dbReference type="ARBA" id="ARBA00023125"/>
    </source>
</evidence>
<dbReference type="InterPro" id="IPR039425">
    <property type="entry name" value="RNA_pol_sigma-70-like"/>
</dbReference>
<evidence type="ECO:0000259" key="6">
    <source>
        <dbReference type="Pfam" id="PF04542"/>
    </source>
</evidence>
<evidence type="ECO:0000256" key="5">
    <source>
        <dbReference type="ARBA" id="ARBA00023163"/>
    </source>
</evidence>
<dbReference type="SUPFAM" id="SSF88659">
    <property type="entry name" value="Sigma3 and sigma4 domains of RNA polymerase sigma factors"/>
    <property type="match status" value="1"/>
</dbReference>
<proteinExistence type="inferred from homology"/>
<dbReference type="GO" id="GO:0016987">
    <property type="term" value="F:sigma factor activity"/>
    <property type="evidence" value="ECO:0007669"/>
    <property type="project" value="UniProtKB-KW"/>
</dbReference>
<evidence type="ECO:0000256" key="1">
    <source>
        <dbReference type="ARBA" id="ARBA00010641"/>
    </source>
</evidence>
<dbReference type="CDD" id="cd06171">
    <property type="entry name" value="Sigma70_r4"/>
    <property type="match status" value="1"/>
</dbReference>
<dbReference type="AlphaFoldDB" id="A0A4R7RYD5"/>
<keyword evidence="2" id="KW-0805">Transcription regulation</keyword>
<dbReference type="NCBIfam" id="TIGR02937">
    <property type="entry name" value="sigma70-ECF"/>
    <property type="match status" value="1"/>
</dbReference>
<accession>A0A4R7RYD5</accession>
<dbReference type="GO" id="GO:0006352">
    <property type="term" value="P:DNA-templated transcription initiation"/>
    <property type="evidence" value="ECO:0007669"/>
    <property type="project" value="InterPro"/>
</dbReference>
<dbReference type="GO" id="GO:0003677">
    <property type="term" value="F:DNA binding"/>
    <property type="evidence" value="ECO:0007669"/>
    <property type="project" value="UniProtKB-KW"/>
</dbReference>
<dbReference type="InterPro" id="IPR036388">
    <property type="entry name" value="WH-like_DNA-bd_sf"/>
</dbReference>
<evidence type="ECO:0000259" key="7">
    <source>
        <dbReference type="Pfam" id="PF08281"/>
    </source>
</evidence>
<dbReference type="Pfam" id="PF04542">
    <property type="entry name" value="Sigma70_r2"/>
    <property type="match status" value="1"/>
</dbReference>
<dbReference type="RefSeq" id="WP_133795077.1">
    <property type="nucleotide sequence ID" value="NZ_SOCA01000003.1"/>
</dbReference>
<reference evidence="8 9" key="1">
    <citation type="submission" date="2019-03" db="EMBL/GenBank/DDBJ databases">
        <title>Genomic Encyclopedia of Archaeal and Bacterial Type Strains, Phase II (KMG-II): from individual species to whole genera.</title>
        <authorList>
            <person name="Goeker M."/>
        </authorList>
    </citation>
    <scope>NUCLEOTIDE SEQUENCE [LARGE SCALE GENOMIC DNA]</scope>
    <source>
        <strain evidence="8 9">ATCC 25309</strain>
    </source>
</reference>
<dbReference type="Pfam" id="PF08281">
    <property type="entry name" value="Sigma70_r4_2"/>
    <property type="match status" value="1"/>
</dbReference>
<dbReference type="InterPro" id="IPR014284">
    <property type="entry name" value="RNA_pol_sigma-70_dom"/>
</dbReference>
<evidence type="ECO:0000256" key="3">
    <source>
        <dbReference type="ARBA" id="ARBA00023082"/>
    </source>
</evidence>
<feature type="domain" description="RNA polymerase sigma-70 region 2" evidence="6">
    <location>
        <begin position="32"/>
        <end position="98"/>
    </location>
</feature>
<dbReference type="InterPro" id="IPR013324">
    <property type="entry name" value="RNA_pol_sigma_r3/r4-like"/>
</dbReference>
<name>A0A4R7RYD5_9BACT</name>
<keyword evidence="4" id="KW-0238">DNA-binding</keyword>
<dbReference type="PANTHER" id="PTHR43133:SF8">
    <property type="entry name" value="RNA POLYMERASE SIGMA FACTOR HI_1459-RELATED"/>
    <property type="match status" value="1"/>
</dbReference>
<comment type="similarity">
    <text evidence="1">Belongs to the sigma-70 factor family. ECF subfamily.</text>
</comment>
<keyword evidence="3" id="KW-0731">Sigma factor</keyword>
<dbReference type="PANTHER" id="PTHR43133">
    <property type="entry name" value="RNA POLYMERASE ECF-TYPE SIGMA FACTO"/>
    <property type="match status" value="1"/>
</dbReference>
<gene>
    <name evidence="8" type="ORF">EI77_01990</name>
</gene>
<dbReference type="EMBL" id="SOCA01000003">
    <property type="protein sequence ID" value="TDU70872.1"/>
    <property type="molecule type" value="Genomic_DNA"/>
</dbReference>
<keyword evidence="5" id="KW-0804">Transcription</keyword>
<dbReference type="InterPro" id="IPR013249">
    <property type="entry name" value="RNA_pol_sigma70_r4_t2"/>
</dbReference>
<dbReference type="Gene3D" id="1.10.10.10">
    <property type="entry name" value="Winged helix-like DNA-binding domain superfamily/Winged helix DNA-binding domain"/>
    <property type="match status" value="1"/>
</dbReference>
<organism evidence="8 9">
    <name type="scientific">Prosthecobacter fusiformis</name>
    <dbReference type="NCBI Taxonomy" id="48464"/>
    <lineage>
        <taxon>Bacteria</taxon>
        <taxon>Pseudomonadati</taxon>
        <taxon>Verrucomicrobiota</taxon>
        <taxon>Verrucomicrobiia</taxon>
        <taxon>Verrucomicrobiales</taxon>
        <taxon>Verrucomicrobiaceae</taxon>
        <taxon>Prosthecobacter</taxon>
    </lineage>
</organism>
<dbReference type="SUPFAM" id="SSF88946">
    <property type="entry name" value="Sigma2 domain of RNA polymerase sigma factors"/>
    <property type="match status" value="1"/>
</dbReference>
<evidence type="ECO:0000256" key="2">
    <source>
        <dbReference type="ARBA" id="ARBA00023015"/>
    </source>
</evidence>
<comment type="caution">
    <text evidence="8">The sequence shown here is derived from an EMBL/GenBank/DDBJ whole genome shotgun (WGS) entry which is preliminary data.</text>
</comment>
<dbReference type="OrthoDB" id="9784984at2"/>
<dbReference type="Gene3D" id="1.10.1740.10">
    <property type="match status" value="1"/>
</dbReference>
<feature type="domain" description="RNA polymerase sigma factor 70 region 4 type 2" evidence="7">
    <location>
        <begin position="140"/>
        <end position="191"/>
    </location>
</feature>
<keyword evidence="9" id="KW-1185">Reference proteome</keyword>